<feature type="compositionally biased region" description="Acidic residues" evidence="2">
    <location>
        <begin position="89"/>
        <end position="105"/>
    </location>
</feature>
<feature type="compositionally biased region" description="Low complexity" evidence="2">
    <location>
        <begin position="425"/>
        <end position="443"/>
    </location>
</feature>
<dbReference type="OrthoDB" id="4088568at2759"/>
<dbReference type="STRING" id="78915.A0A4P9XJZ7"/>
<feature type="compositionally biased region" description="Acidic residues" evidence="2">
    <location>
        <begin position="64"/>
        <end position="74"/>
    </location>
</feature>
<feature type="compositionally biased region" description="Polar residues" evidence="2">
    <location>
        <begin position="257"/>
        <end position="277"/>
    </location>
</feature>
<feature type="region of interest" description="Disordered" evidence="2">
    <location>
        <begin position="497"/>
        <end position="587"/>
    </location>
</feature>
<feature type="compositionally biased region" description="Low complexity" evidence="2">
    <location>
        <begin position="524"/>
        <end position="553"/>
    </location>
</feature>
<gene>
    <name evidence="3" type="ORF">THASP1DRAFT_32101</name>
</gene>
<name>A0A4P9XJZ7_9FUNG</name>
<dbReference type="Proteomes" id="UP000271241">
    <property type="component" value="Unassembled WGS sequence"/>
</dbReference>
<evidence type="ECO:0000256" key="2">
    <source>
        <dbReference type="SAM" id="MobiDB-lite"/>
    </source>
</evidence>
<dbReference type="EMBL" id="KZ992960">
    <property type="protein sequence ID" value="RKP06075.1"/>
    <property type="molecule type" value="Genomic_DNA"/>
</dbReference>
<evidence type="ECO:0000313" key="3">
    <source>
        <dbReference type="EMBL" id="RKP06075.1"/>
    </source>
</evidence>
<keyword evidence="4" id="KW-1185">Reference proteome</keyword>
<sequence>MSTVAGRTRVRRTHGIADAESSSPLVVASEATSTDAKPAGKAAASARKPLERTTRPTPAVHGEDGDDEEDEEDVASAAKLANERAVAGPEEEDPLPSDMDQISDVDPDLSLHTILTVLPDDHEESESIPAMVLSQSVPITITAGRENSVDTVAYSLRSDHGADAEDFDDLDGSLPVPGTLALSRSPSHVLDNNGYRDAVARLRAFTATLDAADKAQLSPRSPGLRAAAAGWRRRTMSLSAIAESLAAAKVSVRPSPLSEQHSLQEEATTPTLTSEASLASPIVHDDALSAPVRRDSSDSAGLLLEKVDPAVGEVEPEVAMVTQASKKTSQRRASVASSVRSTTMSRRNSTATTPASSRPASTEPMRTASAGNVPAAGRARNKSNASITGTAANTATKATRAAAHDASGTARRAGVTGDRKRPGLAIATASTGAAATTTAATKGTAERRMRASSATAASTAGTLRRTGSQRSLSTAASATSPATAGRAATAMGNYAMSSRTTATSRSAVASRARATSSPMGRTGSAARTAASASHSRASSSASTASIPTPTLATTGGGTRVRGTASKASTSAGTAQSQATSLPGSPLPTDVYPIDGTLDLAMMEGAFTDVDDDACCCGHPDCPRWLTWCAGMAARDEDLRLAAEIGQTLLEKHEQYVEQSRQSIQELRERCRQDDRRYAVLQRDRDHWRRMVEDVGRERDAIVEERTNLEQTIEHLRRENGRIRSELTRTQTAVGDSDELNASVTLLRNELAQAQTAQRSGEARVRRWKARH</sequence>
<protein>
    <submittedName>
        <fullName evidence="3">Uncharacterized protein</fullName>
    </submittedName>
</protein>
<feature type="region of interest" description="Disordered" evidence="2">
    <location>
        <begin position="321"/>
        <end position="485"/>
    </location>
</feature>
<feature type="non-terminal residue" evidence="3">
    <location>
        <position position="771"/>
    </location>
</feature>
<feature type="compositionally biased region" description="Polar residues" evidence="2">
    <location>
        <begin position="20"/>
        <end position="35"/>
    </location>
</feature>
<evidence type="ECO:0000256" key="1">
    <source>
        <dbReference type="SAM" id="Coils"/>
    </source>
</evidence>
<organism evidence="3 4">
    <name type="scientific">Thamnocephalis sphaerospora</name>
    <dbReference type="NCBI Taxonomy" id="78915"/>
    <lineage>
        <taxon>Eukaryota</taxon>
        <taxon>Fungi</taxon>
        <taxon>Fungi incertae sedis</taxon>
        <taxon>Zoopagomycota</taxon>
        <taxon>Zoopagomycotina</taxon>
        <taxon>Zoopagomycetes</taxon>
        <taxon>Zoopagales</taxon>
        <taxon>Sigmoideomycetaceae</taxon>
        <taxon>Thamnocephalis</taxon>
    </lineage>
</organism>
<dbReference type="AlphaFoldDB" id="A0A4P9XJZ7"/>
<feature type="compositionally biased region" description="Low complexity" evidence="2">
    <location>
        <begin position="497"/>
        <end position="517"/>
    </location>
</feature>
<proteinExistence type="predicted"/>
<keyword evidence="1" id="KW-0175">Coiled coil</keyword>
<feature type="region of interest" description="Disordered" evidence="2">
    <location>
        <begin position="1"/>
        <end position="105"/>
    </location>
</feature>
<feature type="compositionally biased region" description="Low complexity" evidence="2">
    <location>
        <begin position="560"/>
        <end position="580"/>
    </location>
</feature>
<feature type="compositionally biased region" description="Low complexity" evidence="2">
    <location>
        <begin position="451"/>
        <end position="485"/>
    </location>
</feature>
<feature type="compositionally biased region" description="Low complexity" evidence="2">
    <location>
        <begin position="36"/>
        <end position="47"/>
    </location>
</feature>
<feature type="coiled-coil region" evidence="1">
    <location>
        <begin position="649"/>
        <end position="756"/>
    </location>
</feature>
<reference evidence="4" key="1">
    <citation type="journal article" date="2018" name="Nat. Microbiol.">
        <title>Leveraging single-cell genomics to expand the fungal tree of life.</title>
        <authorList>
            <person name="Ahrendt S.R."/>
            <person name="Quandt C.A."/>
            <person name="Ciobanu D."/>
            <person name="Clum A."/>
            <person name="Salamov A."/>
            <person name="Andreopoulos B."/>
            <person name="Cheng J.F."/>
            <person name="Woyke T."/>
            <person name="Pelin A."/>
            <person name="Henrissat B."/>
            <person name="Reynolds N.K."/>
            <person name="Benny G.L."/>
            <person name="Smith M.E."/>
            <person name="James T.Y."/>
            <person name="Grigoriev I.V."/>
        </authorList>
    </citation>
    <scope>NUCLEOTIDE SEQUENCE [LARGE SCALE GENOMIC DNA]</scope>
    <source>
        <strain evidence="4">RSA 1356</strain>
    </source>
</reference>
<feature type="region of interest" description="Disordered" evidence="2">
    <location>
        <begin position="252"/>
        <end position="279"/>
    </location>
</feature>
<feature type="compositionally biased region" description="Low complexity" evidence="2">
    <location>
        <begin position="388"/>
        <end position="406"/>
    </location>
</feature>
<feature type="compositionally biased region" description="Low complexity" evidence="2">
    <location>
        <begin position="331"/>
        <end position="353"/>
    </location>
</feature>
<accession>A0A4P9XJZ7</accession>
<evidence type="ECO:0000313" key="4">
    <source>
        <dbReference type="Proteomes" id="UP000271241"/>
    </source>
</evidence>